<evidence type="ECO:0000256" key="4">
    <source>
        <dbReference type="ARBA" id="ARBA00022801"/>
    </source>
</evidence>
<dbReference type="GO" id="GO:0003725">
    <property type="term" value="F:double-stranded RNA binding"/>
    <property type="evidence" value="ECO:0000318"/>
    <property type="project" value="GO_Central"/>
</dbReference>
<keyword evidence="4" id="KW-0378">Hydrolase</keyword>
<dbReference type="GO" id="GO:0006396">
    <property type="term" value="P:RNA processing"/>
    <property type="evidence" value="ECO:0000318"/>
    <property type="project" value="GO_Central"/>
</dbReference>
<dbReference type="GO" id="GO:0010468">
    <property type="term" value="P:regulation of gene expression"/>
    <property type="evidence" value="ECO:0000318"/>
    <property type="project" value="GO_Central"/>
</dbReference>
<dbReference type="CDD" id="cd00593">
    <property type="entry name" value="RIBOc"/>
    <property type="match status" value="1"/>
</dbReference>
<dbReference type="SUPFAM" id="SSF69065">
    <property type="entry name" value="RNase III domain-like"/>
    <property type="match status" value="1"/>
</dbReference>
<feature type="domain" description="RNase III" evidence="8">
    <location>
        <begin position="66"/>
        <end position="185"/>
    </location>
</feature>
<dbReference type="OrthoDB" id="416741at2759"/>
<dbReference type="PANTHER" id="PTHR11207">
    <property type="entry name" value="RIBONUCLEASE III"/>
    <property type="match status" value="1"/>
</dbReference>
<reference evidence="9 10" key="1">
    <citation type="journal article" date="2014" name="Nat. Commun.">
        <title>Klebsormidium flaccidum genome reveals primary factors for plant terrestrial adaptation.</title>
        <authorList>
            <person name="Hori K."/>
            <person name="Maruyama F."/>
            <person name="Fujisawa T."/>
            <person name="Togashi T."/>
            <person name="Yamamoto N."/>
            <person name="Seo M."/>
            <person name="Sato S."/>
            <person name="Yamada T."/>
            <person name="Mori H."/>
            <person name="Tajima N."/>
            <person name="Moriyama T."/>
            <person name="Ikeuchi M."/>
            <person name="Watanabe M."/>
            <person name="Wada H."/>
            <person name="Kobayashi K."/>
            <person name="Saito M."/>
            <person name="Masuda T."/>
            <person name="Sasaki-Sekimoto Y."/>
            <person name="Mashiguchi K."/>
            <person name="Awai K."/>
            <person name="Shimojima M."/>
            <person name="Masuda S."/>
            <person name="Iwai M."/>
            <person name="Nobusawa T."/>
            <person name="Narise T."/>
            <person name="Kondo S."/>
            <person name="Saito H."/>
            <person name="Sato R."/>
            <person name="Murakawa M."/>
            <person name="Ihara Y."/>
            <person name="Oshima-Yamada Y."/>
            <person name="Ohtaka K."/>
            <person name="Satoh M."/>
            <person name="Sonobe K."/>
            <person name="Ishii M."/>
            <person name="Ohtani R."/>
            <person name="Kanamori-Sato M."/>
            <person name="Honoki R."/>
            <person name="Miyazaki D."/>
            <person name="Mochizuki H."/>
            <person name="Umetsu J."/>
            <person name="Higashi K."/>
            <person name="Shibata D."/>
            <person name="Kamiya Y."/>
            <person name="Sato N."/>
            <person name="Nakamura Y."/>
            <person name="Tabata S."/>
            <person name="Ida S."/>
            <person name="Kurokawa K."/>
            <person name="Ohta H."/>
        </authorList>
    </citation>
    <scope>NUCLEOTIDE SEQUENCE [LARGE SCALE GENOMIC DNA]</scope>
    <source>
        <strain evidence="9 10">NIES-2285</strain>
    </source>
</reference>
<dbReference type="Gene3D" id="3.30.160.20">
    <property type="match status" value="1"/>
</dbReference>
<dbReference type="SUPFAM" id="SSF54768">
    <property type="entry name" value="dsRNA-binding domain-like"/>
    <property type="match status" value="1"/>
</dbReference>
<dbReference type="PANTHER" id="PTHR11207:SF0">
    <property type="entry name" value="RIBONUCLEASE 3"/>
    <property type="match status" value="1"/>
</dbReference>
<dbReference type="Proteomes" id="UP000054558">
    <property type="component" value="Unassembled WGS sequence"/>
</dbReference>
<keyword evidence="2" id="KW-0540">Nuclease</keyword>
<evidence type="ECO:0000256" key="1">
    <source>
        <dbReference type="ARBA" id="ARBA00010183"/>
    </source>
</evidence>
<organism evidence="9 10">
    <name type="scientific">Klebsormidium nitens</name>
    <name type="common">Green alga</name>
    <name type="synonym">Ulothrix nitens</name>
    <dbReference type="NCBI Taxonomy" id="105231"/>
    <lineage>
        <taxon>Eukaryota</taxon>
        <taxon>Viridiplantae</taxon>
        <taxon>Streptophyta</taxon>
        <taxon>Klebsormidiophyceae</taxon>
        <taxon>Klebsormidiales</taxon>
        <taxon>Klebsormidiaceae</taxon>
        <taxon>Klebsormidium</taxon>
    </lineage>
</organism>
<dbReference type="SMART" id="SM00358">
    <property type="entry name" value="DSRM"/>
    <property type="match status" value="1"/>
</dbReference>
<dbReference type="Gene3D" id="1.10.1520.10">
    <property type="entry name" value="Ribonuclease III domain"/>
    <property type="match status" value="1"/>
</dbReference>
<feature type="domain" description="DRBM" evidence="7">
    <location>
        <begin position="210"/>
        <end position="293"/>
    </location>
</feature>
<evidence type="ECO:0000259" key="8">
    <source>
        <dbReference type="PROSITE" id="PS50142"/>
    </source>
</evidence>
<evidence type="ECO:0000313" key="10">
    <source>
        <dbReference type="Proteomes" id="UP000054558"/>
    </source>
</evidence>
<sequence>MNIPNQPVRAPHSTVTGSLNSVNVLKYRMTSEAKRDIRELAAERGINRANVEAILNKFRNPDAPPLRISDLDEYITAFTHKSTLKEYKATHGSNERLELMGDSVLSLVVTKYIYDRYPLCDEGFITRIRTKLVCGAALSAWALQLGLQNHIMMNRKAMDQEWYLNPSKLEDTFEAFLGALFVDQGIAACRDFVYPMLDQKDFDEVEKDCNFKDVLMRHMQAVWSNAVASDGISRAQSDFMPQYQVIAACGPDHMRVFHVNVSIGGSFMGTGSDLKKKAAEQEAARQALIRITNHGTLPVFSNKQTMYLPDIGELTA</sequence>
<dbReference type="HAMAP" id="MF_00104">
    <property type="entry name" value="RNase_III"/>
    <property type="match status" value="1"/>
</dbReference>
<dbReference type="SMART" id="SM00535">
    <property type="entry name" value="RIBOc"/>
    <property type="match status" value="1"/>
</dbReference>
<dbReference type="GO" id="GO:0006364">
    <property type="term" value="P:rRNA processing"/>
    <property type="evidence" value="ECO:0007669"/>
    <property type="project" value="InterPro"/>
</dbReference>
<accession>A0A1Y1ILF6</accession>
<dbReference type="STRING" id="105231.A0A1Y1ILF6"/>
<dbReference type="GO" id="GO:0004525">
    <property type="term" value="F:ribonuclease III activity"/>
    <property type="evidence" value="ECO:0000318"/>
    <property type="project" value="GO_Central"/>
</dbReference>
<dbReference type="InterPro" id="IPR000999">
    <property type="entry name" value="RNase_III_dom"/>
</dbReference>
<dbReference type="InterPro" id="IPR036389">
    <property type="entry name" value="RNase_III_sf"/>
</dbReference>
<gene>
    <name evidence="9" type="ORF">KFL_008360080</name>
</gene>
<evidence type="ECO:0000256" key="5">
    <source>
        <dbReference type="ARBA" id="ARBA00022884"/>
    </source>
</evidence>
<keyword evidence="3" id="KW-0255">Endonuclease</keyword>
<protein>
    <submittedName>
        <fullName evidence="9">Ribonuclease III</fullName>
    </submittedName>
</protein>
<name>A0A1Y1ILF6_KLENI</name>
<evidence type="ECO:0000313" key="9">
    <source>
        <dbReference type="EMBL" id="GAQ91700.1"/>
    </source>
</evidence>
<keyword evidence="5 6" id="KW-0694">RNA-binding</keyword>
<dbReference type="GO" id="GO:0005634">
    <property type="term" value="C:nucleus"/>
    <property type="evidence" value="ECO:0000318"/>
    <property type="project" value="GO_Central"/>
</dbReference>
<evidence type="ECO:0000256" key="3">
    <source>
        <dbReference type="ARBA" id="ARBA00022759"/>
    </source>
</evidence>
<dbReference type="Pfam" id="PF14622">
    <property type="entry name" value="Ribonucleas_3_3"/>
    <property type="match status" value="1"/>
</dbReference>
<dbReference type="PROSITE" id="PS50142">
    <property type="entry name" value="RNASE_3_2"/>
    <property type="match status" value="1"/>
</dbReference>
<evidence type="ECO:0000256" key="6">
    <source>
        <dbReference type="PROSITE-ProRule" id="PRU00266"/>
    </source>
</evidence>
<dbReference type="AlphaFoldDB" id="A0A1Y1ILF6"/>
<keyword evidence="10" id="KW-1185">Reference proteome</keyword>
<evidence type="ECO:0000256" key="2">
    <source>
        <dbReference type="ARBA" id="ARBA00022722"/>
    </source>
</evidence>
<proteinExistence type="inferred from homology"/>
<dbReference type="InterPro" id="IPR011907">
    <property type="entry name" value="RNase_III"/>
</dbReference>
<dbReference type="Pfam" id="PF00035">
    <property type="entry name" value="dsrm"/>
    <property type="match status" value="1"/>
</dbReference>
<dbReference type="PROSITE" id="PS50137">
    <property type="entry name" value="DS_RBD"/>
    <property type="match status" value="1"/>
</dbReference>
<dbReference type="InterPro" id="IPR014720">
    <property type="entry name" value="dsRBD_dom"/>
</dbReference>
<comment type="similarity">
    <text evidence="1">Belongs to the ribonuclease III family.</text>
</comment>
<evidence type="ECO:0000259" key="7">
    <source>
        <dbReference type="PROSITE" id="PS50137"/>
    </source>
</evidence>
<dbReference type="EMBL" id="DF237785">
    <property type="protein sequence ID" value="GAQ91700.1"/>
    <property type="molecule type" value="Genomic_DNA"/>
</dbReference>